<dbReference type="EMBL" id="JBBPBN010000001">
    <property type="protein sequence ID" value="KAK9045836.1"/>
    <property type="molecule type" value="Genomic_DNA"/>
</dbReference>
<organism evidence="1 2">
    <name type="scientific">Hibiscus sabdariffa</name>
    <name type="common">roselle</name>
    <dbReference type="NCBI Taxonomy" id="183260"/>
    <lineage>
        <taxon>Eukaryota</taxon>
        <taxon>Viridiplantae</taxon>
        <taxon>Streptophyta</taxon>
        <taxon>Embryophyta</taxon>
        <taxon>Tracheophyta</taxon>
        <taxon>Spermatophyta</taxon>
        <taxon>Magnoliopsida</taxon>
        <taxon>eudicotyledons</taxon>
        <taxon>Gunneridae</taxon>
        <taxon>Pentapetalae</taxon>
        <taxon>rosids</taxon>
        <taxon>malvids</taxon>
        <taxon>Malvales</taxon>
        <taxon>Malvaceae</taxon>
        <taxon>Malvoideae</taxon>
        <taxon>Hibiscus</taxon>
    </lineage>
</organism>
<evidence type="ECO:0000313" key="1">
    <source>
        <dbReference type="EMBL" id="KAK9045836.1"/>
    </source>
</evidence>
<protein>
    <submittedName>
        <fullName evidence="1">Uncharacterized protein</fullName>
    </submittedName>
</protein>
<reference evidence="1 2" key="1">
    <citation type="journal article" date="2024" name="G3 (Bethesda)">
        <title>Genome assembly of Hibiscus sabdariffa L. provides insights into metabolisms of medicinal natural products.</title>
        <authorList>
            <person name="Kim T."/>
        </authorList>
    </citation>
    <scope>NUCLEOTIDE SEQUENCE [LARGE SCALE GENOMIC DNA]</scope>
    <source>
        <strain evidence="1">TK-2024</strain>
        <tissue evidence="1">Old leaves</tissue>
    </source>
</reference>
<keyword evidence="2" id="KW-1185">Reference proteome</keyword>
<comment type="caution">
    <text evidence="1">The sequence shown here is derived from an EMBL/GenBank/DDBJ whole genome shotgun (WGS) entry which is preliminary data.</text>
</comment>
<dbReference type="Proteomes" id="UP001396334">
    <property type="component" value="Unassembled WGS sequence"/>
</dbReference>
<name>A0ABR2U7Z4_9ROSI</name>
<sequence>MLSAGKYALGGGECAKSLILRMSRISLVPNYKRRECVRDCAQVDLAVPMQRSGQISVEALAPRASLWELVLNELNDDFVEVPGVCHEGQPPFLTSVNPLCKICLLVVMPWQGL</sequence>
<evidence type="ECO:0000313" key="2">
    <source>
        <dbReference type="Proteomes" id="UP001396334"/>
    </source>
</evidence>
<gene>
    <name evidence="1" type="ORF">V6N11_051741</name>
</gene>
<proteinExistence type="predicted"/>
<accession>A0ABR2U7Z4</accession>